<gene>
    <name evidence="1" type="ORF">FHP25_32695</name>
</gene>
<keyword evidence="2" id="KW-1185">Reference proteome</keyword>
<protein>
    <submittedName>
        <fullName evidence="1">Uncharacterized protein</fullName>
    </submittedName>
</protein>
<dbReference type="EMBL" id="VDUZ01000052">
    <property type="protein sequence ID" value="TXL70880.1"/>
    <property type="molecule type" value="Genomic_DNA"/>
</dbReference>
<dbReference type="AlphaFoldDB" id="A0A5C8PB17"/>
<organism evidence="1 2">
    <name type="scientific">Vineibacter terrae</name>
    <dbReference type="NCBI Taxonomy" id="2586908"/>
    <lineage>
        <taxon>Bacteria</taxon>
        <taxon>Pseudomonadati</taxon>
        <taxon>Pseudomonadota</taxon>
        <taxon>Alphaproteobacteria</taxon>
        <taxon>Hyphomicrobiales</taxon>
        <taxon>Vineibacter</taxon>
    </lineage>
</organism>
<evidence type="ECO:0000313" key="1">
    <source>
        <dbReference type="EMBL" id="TXL70880.1"/>
    </source>
</evidence>
<comment type="caution">
    <text evidence="1">The sequence shown here is derived from an EMBL/GenBank/DDBJ whole genome shotgun (WGS) entry which is preliminary data.</text>
</comment>
<name>A0A5C8PB17_9HYPH</name>
<dbReference type="RefSeq" id="WP_147851211.1">
    <property type="nucleotide sequence ID" value="NZ_VDUZ01000052.1"/>
</dbReference>
<sequence>MLTLTLHLYDDSANPLRQYACRNTNQPGIVYTHVASRQDVINEIGRIRRLGLLVELWLHLHGSPGVVRTQSVLLQSFAFDASTVYLLRNVCFNAMPALATVYWLCSDLGQGPAGDAFLRAAGPAMLSRGGVLYPRLR</sequence>
<dbReference type="Proteomes" id="UP000321638">
    <property type="component" value="Unassembled WGS sequence"/>
</dbReference>
<accession>A0A5C8PB17</accession>
<evidence type="ECO:0000313" key="2">
    <source>
        <dbReference type="Proteomes" id="UP000321638"/>
    </source>
</evidence>
<reference evidence="1 2" key="1">
    <citation type="submission" date="2019-06" db="EMBL/GenBank/DDBJ databases">
        <title>New taxonomy in bacterial strain CC-CFT640, isolated from vineyard.</title>
        <authorList>
            <person name="Lin S.-Y."/>
            <person name="Tsai C.-F."/>
            <person name="Young C.-C."/>
        </authorList>
    </citation>
    <scope>NUCLEOTIDE SEQUENCE [LARGE SCALE GENOMIC DNA]</scope>
    <source>
        <strain evidence="1 2">CC-CFT640</strain>
    </source>
</reference>
<proteinExistence type="predicted"/>